<dbReference type="AlphaFoldDB" id="A0A812SFX1"/>
<dbReference type="PANTHER" id="PTHR19331">
    <property type="entry name" value="SCAVENGER RECEPTOR DOMAIN-CONTAINING"/>
    <property type="match status" value="1"/>
</dbReference>
<dbReference type="SUPFAM" id="SSF56487">
    <property type="entry name" value="SRCR-like"/>
    <property type="match status" value="1"/>
</dbReference>
<evidence type="ECO:0000256" key="1">
    <source>
        <dbReference type="ARBA" id="ARBA00004167"/>
    </source>
</evidence>
<evidence type="ECO:0000256" key="3">
    <source>
        <dbReference type="ARBA" id="ARBA00022729"/>
    </source>
</evidence>
<dbReference type="PROSITE" id="PS00420">
    <property type="entry name" value="SRCR_1"/>
    <property type="match status" value="1"/>
</dbReference>
<evidence type="ECO:0000256" key="4">
    <source>
        <dbReference type="ARBA" id="ARBA00022737"/>
    </source>
</evidence>
<dbReference type="Gene3D" id="3.10.250.10">
    <property type="entry name" value="SRCR-like domain"/>
    <property type="match status" value="1"/>
</dbReference>
<protein>
    <submittedName>
        <fullName evidence="11">DMBT1 protein</fullName>
    </submittedName>
</protein>
<name>A0A812SFX1_9DINO</name>
<evidence type="ECO:0000256" key="5">
    <source>
        <dbReference type="ARBA" id="ARBA00022989"/>
    </source>
</evidence>
<dbReference type="InterPro" id="IPR000408">
    <property type="entry name" value="Reg_chr_condens"/>
</dbReference>
<keyword evidence="6" id="KW-0472">Membrane</keyword>
<dbReference type="Pfam" id="PF13540">
    <property type="entry name" value="RCC1_2"/>
    <property type="match status" value="1"/>
</dbReference>
<proteinExistence type="predicted"/>
<evidence type="ECO:0000256" key="8">
    <source>
        <dbReference type="ARBA" id="ARBA00023180"/>
    </source>
</evidence>
<gene>
    <name evidence="11" type="primary">DMBT1</name>
    <name evidence="11" type="ORF">SNAT2548_LOCUS26940</name>
</gene>
<dbReference type="Gene3D" id="2.120.10.80">
    <property type="entry name" value="Kelch-type beta propeller"/>
    <property type="match status" value="1"/>
</dbReference>
<dbReference type="Gene3D" id="2.130.10.30">
    <property type="entry name" value="Regulator of chromosome condensation 1/beta-lactamase-inhibitor protein II"/>
    <property type="match status" value="1"/>
</dbReference>
<dbReference type="InterPro" id="IPR036772">
    <property type="entry name" value="SRCR-like_dom_sf"/>
</dbReference>
<dbReference type="FunFam" id="3.10.250.10:FF:000016">
    <property type="entry name" value="Scavenger receptor cysteine-rich protein type 12"/>
    <property type="match status" value="1"/>
</dbReference>
<dbReference type="OrthoDB" id="536948at2759"/>
<keyword evidence="2" id="KW-0812">Transmembrane</keyword>
<dbReference type="Proteomes" id="UP000604046">
    <property type="component" value="Unassembled WGS sequence"/>
</dbReference>
<feature type="repeat" description="RCC1" evidence="9">
    <location>
        <begin position="17"/>
        <end position="75"/>
    </location>
</feature>
<dbReference type="SMART" id="SM00202">
    <property type="entry name" value="SR"/>
    <property type="match status" value="1"/>
</dbReference>
<dbReference type="EMBL" id="CAJNDS010002447">
    <property type="protein sequence ID" value="CAE7479720.1"/>
    <property type="molecule type" value="Genomic_DNA"/>
</dbReference>
<dbReference type="Pfam" id="PF24681">
    <property type="entry name" value="Kelch_KLHDC2_KLHL20_DRC7"/>
    <property type="match status" value="1"/>
</dbReference>
<keyword evidence="12" id="KW-1185">Reference proteome</keyword>
<dbReference type="GO" id="GO:0016020">
    <property type="term" value="C:membrane"/>
    <property type="evidence" value="ECO:0007669"/>
    <property type="project" value="UniProtKB-SubCell"/>
</dbReference>
<sequence length="493" mass="53717">MSQTMKLRLACRVMRDGSAKCWGYGFHGQLGQGSTEDIGEAPNQMGINLPSIQLGDVTVHRIITGLYHTCALVRRGALWGESLTCWGFGQQGQLGHGRQDTIGDEAGEMGSSLHWLNFAGLNPQQVVAGAYHTCALLSDDTTRCWGDGSNGQLGTGSSENVGDEPSEMDDLLPALHFSQKIGSGLEGLRLVGGGGYGWVEVLYSGSWGLICDDGWDAKAAVMVCKDLGMAGGQTRFFQGNGKVGKVFIDNINCADARRSIRECTFRGWRVHDCSAKEAAGWGCQKASICPTFFPLFMSGARIVHVAGVQCDLDAWNDYTDNTVPGPAGRQDHTTVWDAETQSALLFGGHASSNFLYFGDVWRFDWASRLWSQVSSNGPIRSGHSAVWDAASQSMLVFAGRHLSTMYNDLYQFFVQTDSWQYLSPPSSPLPRADHSVVWDAMNRAMLVFAGEGAGHVLGDLHRYSLTANYWSESSASHPRARSRHFGILPHDRV</sequence>
<comment type="subcellular location">
    <subcellularLocation>
        <location evidence="1">Membrane</location>
        <topology evidence="1">Single-pass membrane protein</topology>
    </subcellularLocation>
</comment>
<organism evidence="11 12">
    <name type="scientific">Symbiodinium natans</name>
    <dbReference type="NCBI Taxonomy" id="878477"/>
    <lineage>
        <taxon>Eukaryota</taxon>
        <taxon>Sar</taxon>
        <taxon>Alveolata</taxon>
        <taxon>Dinophyceae</taxon>
        <taxon>Suessiales</taxon>
        <taxon>Symbiodiniaceae</taxon>
        <taxon>Symbiodinium</taxon>
    </lineage>
</organism>
<evidence type="ECO:0000256" key="2">
    <source>
        <dbReference type="ARBA" id="ARBA00022692"/>
    </source>
</evidence>
<dbReference type="InterPro" id="IPR001190">
    <property type="entry name" value="SRCR"/>
</dbReference>
<feature type="domain" description="SRCR" evidence="10">
    <location>
        <begin position="188"/>
        <end position="284"/>
    </location>
</feature>
<dbReference type="PROSITE" id="PS50287">
    <property type="entry name" value="SRCR_2"/>
    <property type="match status" value="1"/>
</dbReference>
<dbReference type="PRINTS" id="PR00258">
    <property type="entry name" value="SPERACTRCPTR"/>
</dbReference>
<evidence type="ECO:0000313" key="12">
    <source>
        <dbReference type="Proteomes" id="UP000604046"/>
    </source>
</evidence>
<keyword evidence="7" id="KW-1015">Disulfide bond</keyword>
<keyword evidence="5" id="KW-1133">Transmembrane helix</keyword>
<feature type="repeat" description="RCC1" evidence="9">
    <location>
        <begin position="81"/>
        <end position="139"/>
    </location>
</feature>
<dbReference type="Pfam" id="PF00530">
    <property type="entry name" value="SRCR"/>
    <property type="match status" value="1"/>
</dbReference>
<evidence type="ECO:0000313" key="11">
    <source>
        <dbReference type="EMBL" id="CAE7479720.1"/>
    </source>
</evidence>
<evidence type="ECO:0000259" key="10">
    <source>
        <dbReference type="PROSITE" id="PS50287"/>
    </source>
</evidence>
<dbReference type="SUPFAM" id="SSF50985">
    <property type="entry name" value="RCC1/BLIP-II"/>
    <property type="match status" value="1"/>
</dbReference>
<evidence type="ECO:0000256" key="6">
    <source>
        <dbReference type="ARBA" id="ARBA00023136"/>
    </source>
</evidence>
<dbReference type="InterPro" id="IPR009091">
    <property type="entry name" value="RCC1/BLIP-II"/>
</dbReference>
<keyword evidence="8" id="KW-0325">Glycoprotein</keyword>
<evidence type="ECO:0000256" key="9">
    <source>
        <dbReference type="PROSITE-ProRule" id="PRU00235"/>
    </source>
</evidence>
<dbReference type="PROSITE" id="PS50012">
    <property type="entry name" value="RCC1_3"/>
    <property type="match status" value="2"/>
</dbReference>
<keyword evidence="3" id="KW-0732">Signal</keyword>
<dbReference type="InterPro" id="IPR015915">
    <property type="entry name" value="Kelch-typ_b-propeller"/>
</dbReference>
<keyword evidence="4" id="KW-0677">Repeat</keyword>
<accession>A0A812SFX1</accession>
<evidence type="ECO:0000256" key="7">
    <source>
        <dbReference type="ARBA" id="ARBA00023157"/>
    </source>
</evidence>
<reference evidence="11" key="1">
    <citation type="submission" date="2021-02" db="EMBL/GenBank/DDBJ databases">
        <authorList>
            <person name="Dougan E. K."/>
            <person name="Rhodes N."/>
            <person name="Thang M."/>
            <person name="Chan C."/>
        </authorList>
    </citation>
    <scope>NUCLEOTIDE SEQUENCE</scope>
</reference>
<comment type="caution">
    <text evidence="11">The sequence shown here is derived from an EMBL/GenBank/DDBJ whole genome shotgun (WGS) entry which is preliminary data.</text>
</comment>
<dbReference type="SUPFAM" id="SSF117281">
    <property type="entry name" value="Kelch motif"/>
    <property type="match status" value="1"/>
</dbReference>
<dbReference type="PANTHER" id="PTHR19331:SF465">
    <property type="entry name" value="EGG PEPTIDE SPERACT RECEPTOR"/>
    <property type="match status" value="1"/>
</dbReference>